<name>A0ACC2W1M5_9TREE</name>
<protein>
    <submittedName>
        <fullName evidence="1">Uncharacterized protein</fullName>
    </submittedName>
</protein>
<proteinExistence type="predicted"/>
<gene>
    <name evidence="1" type="ORF">QFC20_004456</name>
</gene>
<dbReference type="EMBL" id="JASBWS010000051">
    <property type="protein sequence ID" value="KAJ9105015.1"/>
    <property type="molecule type" value="Genomic_DNA"/>
</dbReference>
<comment type="caution">
    <text evidence="1">The sequence shown here is derived from an EMBL/GenBank/DDBJ whole genome shotgun (WGS) entry which is preliminary data.</text>
</comment>
<keyword evidence="2" id="KW-1185">Reference proteome</keyword>
<evidence type="ECO:0000313" key="2">
    <source>
        <dbReference type="Proteomes" id="UP001230649"/>
    </source>
</evidence>
<dbReference type="Proteomes" id="UP001230649">
    <property type="component" value="Unassembled WGS sequence"/>
</dbReference>
<accession>A0ACC2W1M5</accession>
<reference evidence="1" key="1">
    <citation type="submission" date="2023-04" db="EMBL/GenBank/DDBJ databases">
        <title>Draft Genome sequencing of Naganishia species isolated from polar environments using Oxford Nanopore Technology.</title>
        <authorList>
            <person name="Leo P."/>
            <person name="Venkateswaran K."/>
        </authorList>
    </citation>
    <scope>NUCLEOTIDE SEQUENCE</scope>
    <source>
        <strain evidence="1">MNA-CCFEE 5262</strain>
    </source>
</reference>
<organism evidence="1 2">
    <name type="scientific">Naganishia adeliensis</name>
    <dbReference type="NCBI Taxonomy" id="92952"/>
    <lineage>
        <taxon>Eukaryota</taxon>
        <taxon>Fungi</taxon>
        <taxon>Dikarya</taxon>
        <taxon>Basidiomycota</taxon>
        <taxon>Agaricomycotina</taxon>
        <taxon>Tremellomycetes</taxon>
        <taxon>Filobasidiales</taxon>
        <taxon>Filobasidiaceae</taxon>
        <taxon>Naganishia</taxon>
    </lineage>
</organism>
<sequence>MADSNPDEISSVLFMAREALVYKVPPRTTTEGYRASTWNDQGFLWKGRVRVLEIGERCEIRLEFKVDAQFLGELFALTRYTPTNNAVEPVLDSSRYFVLRVEGEGGRKAYIGMGFEERGDAFDFNVALQTISKRTTAASEPVAAKEEVKDYSLKDGQTFSIKIPGRERRRAEATSEGSGGGMMGAGGVPLLAPPPPSTRKR</sequence>
<evidence type="ECO:0000313" key="1">
    <source>
        <dbReference type="EMBL" id="KAJ9105015.1"/>
    </source>
</evidence>